<dbReference type="EMBL" id="CVRI01000073">
    <property type="protein sequence ID" value="CRL07855.1"/>
    <property type="molecule type" value="Genomic_DNA"/>
</dbReference>
<sequence>MVIFMATFNEPNYFKPNQRSFISMPIDDCLMLCLMKQNLVSLLSQKKKAQLKCRKTPNQVEDLRSISISTTSLLI</sequence>
<dbReference type="AlphaFoldDB" id="A0A1J1J633"/>
<reference evidence="1 2" key="1">
    <citation type="submission" date="2015-04" db="EMBL/GenBank/DDBJ databases">
        <authorList>
            <person name="Syromyatnikov M.Y."/>
            <person name="Popov V.N."/>
        </authorList>
    </citation>
    <scope>NUCLEOTIDE SEQUENCE [LARGE SCALE GENOMIC DNA]</scope>
</reference>
<proteinExistence type="predicted"/>
<dbReference type="Proteomes" id="UP000183832">
    <property type="component" value="Unassembled WGS sequence"/>
</dbReference>
<evidence type="ECO:0000313" key="2">
    <source>
        <dbReference type="Proteomes" id="UP000183832"/>
    </source>
</evidence>
<organism evidence="1 2">
    <name type="scientific">Clunio marinus</name>
    <dbReference type="NCBI Taxonomy" id="568069"/>
    <lineage>
        <taxon>Eukaryota</taxon>
        <taxon>Metazoa</taxon>
        <taxon>Ecdysozoa</taxon>
        <taxon>Arthropoda</taxon>
        <taxon>Hexapoda</taxon>
        <taxon>Insecta</taxon>
        <taxon>Pterygota</taxon>
        <taxon>Neoptera</taxon>
        <taxon>Endopterygota</taxon>
        <taxon>Diptera</taxon>
        <taxon>Nematocera</taxon>
        <taxon>Chironomoidea</taxon>
        <taxon>Chironomidae</taxon>
        <taxon>Clunio</taxon>
    </lineage>
</organism>
<name>A0A1J1J633_9DIPT</name>
<evidence type="ECO:0000313" key="1">
    <source>
        <dbReference type="EMBL" id="CRL07855.1"/>
    </source>
</evidence>
<keyword evidence="2" id="KW-1185">Reference proteome</keyword>
<accession>A0A1J1J633</accession>
<gene>
    <name evidence="1" type="ORF">CLUMA_CG020809</name>
</gene>
<protein>
    <submittedName>
        <fullName evidence="1">CLUMA_CG020809, isoform A</fullName>
    </submittedName>
</protein>